<organism evidence="2 3">
    <name type="scientific">Gordonia phage Horus</name>
    <dbReference type="NCBI Taxonomy" id="2301696"/>
    <lineage>
        <taxon>Viruses</taxon>
        <taxon>Duplodnaviria</taxon>
        <taxon>Heunggongvirae</taxon>
        <taxon>Uroviricota</taxon>
        <taxon>Caudoviricetes</taxon>
        <taxon>Langleyhallvirinae</taxon>
        <taxon>Horusvirus</taxon>
        <taxon>Horusvirus horus</taxon>
    </lineage>
</organism>
<dbReference type="RefSeq" id="YP_009808338.1">
    <property type="nucleotide sequence ID" value="NC_048039.1"/>
</dbReference>
<accession>A0A385DWV5</accession>
<reference evidence="2 3" key="1">
    <citation type="submission" date="2018-07" db="EMBL/GenBank/DDBJ databases">
        <authorList>
            <person name="Said P."/>
            <person name="Hotaki K."/>
            <person name="Hall J.T."/>
            <person name="Leadon S.A."/>
            <person name="Fogarty M.P."/>
            <person name="Warner M.H."/>
            <person name="Garlena R.A."/>
            <person name="Russell D.A."/>
            <person name="Pope W.H."/>
            <person name="Jacobs-Sera D."/>
            <person name="Hatfull G.F."/>
        </authorList>
    </citation>
    <scope>NUCLEOTIDE SEQUENCE [LARGE SCALE GENOMIC DNA]</scope>
</reference>
<evidence type="ECO:0000313" key="2">
    <source>
        <dbReference type="EMBL" id="AXQ63953.1"/>
    </source>
</evidence>
<name>A0A385DWV5_9CAUD</name>
<sequence length="54" mass="5807">MRVLGLTLLDLDLTDQGGQDDSDSAGVESMVTSQDSAPRFGFIPGHVEYDKPQP</sequence>
<proteinExistence type="predicted"/>
<evidence type="ECO:0000256" key="1">
    <source>
        <dbReference type="SAM" id="MobiDB-lite"/>
    </source>
</evidence>
<dbReference type="GeneID" id="54999239"/>
<evidence type="ECO:0000313" key="3">
    <source>
        <dbReference type="Proteomes" id="UP000262321"/>
    </source>
</evidence>
<dbReference type="EMBL" id="MH651176">
    <property type="protein sequence ID" value="AXQ63953.1"/>
    <property type="molecule type" value="Genomic_DNA"/>
</dbReference>
<protein>
    <submittedName>
        <fullName evidence="2">Uncharacterized protein</fullName>
    </submittedName>
</protein>
<dbReference type="Proteomes" id="UP000262321">
    <property type="component" value="Segment"/>
</dbReference>
<feature type="region of interest" description="Disordered" evidence="1">
    <location>
        <begin position="13"/>
        <end position="54"/>
    </location>
</feature>
<dbReference type="KEGG" id="vg:54999239"/>
<gene>
    <name evidence="2" type="primary">101</name>
    <name evidence="2" type="ORF">SEA_HORUS_101</name>
</gene>
<keyword evidence="3" id="KW-1185">Reference proteome</keyword>